<dbReference type="GO" id="GO:0006886">
    <property type="term" value="P:intracellular protein transport"/>
    <property type="evidence" value="ECO:0007669"/>
    <property type="project" value="InterPro"/>
</dbReference>
<dbReference type="InterPro" id="IPR010911">
    <property type="entry name" value="Rab_BD"/>
</dbReference>
<evidence type="ECO:0000256" key="4">
    <source>
        <dbReference type="ARBA" id="ARBA00022737"/>
    </source>
</evidence>
<sequence length="595" mass="66625">MIDLSFLTEEEQETILGVLHRDARLKQAEETRVKNLQLSVRDKGLLKYLSGEWFYETKLLRHRDRIHVELSQIQPKKPSFVASSIQEVHIPPELCGLIPEDPDNRRGILKSMSDQSPTDSLVSLRSAPQSPTDQASAAQDTTPAGRDALGKQVRFVPAVGHGVPQQGAKELGVHSVLDVDHAVGSPSVENHDLSEHYHGRLPQVSNLLSSEQESDLLEARSMSKSVPTLQLEEMDDLFDNKHRKRTASITSNLSWGLASMSSISGSLASISRGGLGDVDVQGTVQFALNYVQKMGELQVFVVQCRDLAVAEPKKSRSDPYVKCYLVPDKTKLGKRKTSVKKKTLIPSFNEILRFKILMEVLKMQKLNISVWHNDTFGRNSFLGEVNLDLSEWDFGDTQINDYALTPRTLTQLPSPPAVSSRPTSDQRGQMRVSLRYLSQPSHGKKTSKTETGEVQIWVKDCKDLPPARGVIIDPFVKCTVLPDISKKSRQKTRVVKRTANPMFNHTMVYDGFRPEDLREACAEITVWDHDRLNNHYVGGLRLGLGTGTSYGAAADWMDSTQLETNLWEKMMDSNGEWVEEILPLRTFVVAKTMAK</sequence>
<protein>
    <recommendedName>
        <fullName evidence="6">Synaptotagmin-like protein 2</fullName>
    </recommendedName>
</protein>
<feature type="domain" description="C2" evidence="8">
    <location>
        <begin position="426"/>
        <end position="557"/>
    </location>
</feature>
<evidence type="ECO:0000313" key="11">
    <source>
        <dbReference type="Proteomes" id="UP001148018"/>
    </source>
</evidence>
<evidence type="ECO:0000259" key="8">
    <source>
        <dbReference type="PROSITE" id="PS50004"/>
    </source>
</evidence>
<dbReference type="InterPro" id="IPR000008">
    <property type="entry name" value="C2_dom"/>
</dbReference>
<name>A0A9Q0DI72_9TELE</name>
<evidence type="ECO:0000256" key="1">
    <source>
        <dbReference type="ARBA" id="ARBA00004236"/>
    </source>
</evidence>
<keyword evidence="3" id="KW-0268">Exocytosis</keyword>
<reference evidence="10" key="1">
    <citation type="submission" date="2022-07" db="EMBL/GenBank/DDBJ databases">
        <title>Chromosome-level genome of Muraenolepis orangiensis.</title>
        <authorList>
            <person name="Kim J."/>
        </authorList>
    </citation>
    <scope>NUCLEOTIDE SEQUENCE</scope>
    <source>
        <strain evidence="10">KU_S4_2022</strain>
        <tissue evidence="10">Muscle</tissue>
    </source>
</reference>
<evidence type="ECO:0000256" key="3">
    <source>
        <dbReference type="ARBA" id="ARBA00022483"/>
    </source>
</evidence>
<dbReference type="FunFam" id="2.60.40.150:FF:000006">
    <property type="entry name" value="Synaptotagmin-like 5, isoform CRA_a"/>
    <property type="match status" value="1"/>
</dbReference>
<evidence type="ECO:0000256" key="6">
    <source>
        <dbReference type="ARBA" id="ARBA00072164"/>
    </source>
</evidence>
<evidence type="ECO:0000256" key="2">
    <source>
        <dbReference type="ARBA" id="ARBA00022475"/>
    </source>
</evidence>
<dbReference type="PROSITE" id="PS50004">
    <property type="entry name" value="C2"/>
    <property type="match status" value="2"/>
</dbReference>
<dbReference type="EMBL" id="JANIIK010000115">
    <property type="protein sequence ID" value="KAJ3589594.1"/>
    <property type="molecule type" value="Genomic_DNA"/>
</dbReference>
<evidence type="ECO:0000256" key="7">
    <source>
        <dbReference type="SAM" id="MobiDB-lite"/>
    </source>
</evidence>
<feature type="region of interest" description="Disordered" evidence="7">
    <location>
        <begin position="102"/>
        <end position="144"/>
    </location>
</feature>
<organism evidence="10 11">
    <name type="scientific">Muraenolepis orangiensis</name>
    <name type="common">Patagonian moray cod</name>
    <dbReference type="NCBI Taxonomy" id="630683"/>
    <lineage>
        <taxon>Eukaryota</taxon>
        <taxon>Metazoa</taxon>
        <taxon>Chordata</taxon>
        <taxon>Craniata</taxon>
        <taxon>Vertebrata</taxon>
        <taxon>Euteleostomi</taxon>
        <taxon>Actinopterygii</taxon>
        <taxon>Neopterygii</taxon>
        <taxon>Teleostei</taxon>
        <taxon>Neoteleostei</taxon>
        <taxon>Acanthomorphata</taxon>
        <taxon>Zeiogadaria</taxon>
        <taxon>Gadariae</taxon>
        <taxon>Gadiformes</taxon>
        <taxon>Muraenolepidoidei</taxon>
        <taxon>Muraenolepididae</taxon>
        <taxon>Muraenolepis</taxon>
    </lineage>
</organism>
<dbReference type="GO" id="GO:0006887">
    <property type="term" value="P:exocytosis"/>
    <property type="evidence" value="ECO:0007669"/>
    <property type="project" value="UniProtKB-KW"/>
</dbReference>
<dbReference type="PROSITE" id="PS50916">
    <property type="entry name" value="RABBD"/>
    <property type="match status" value="1"/>
</dbReference>
<dbReference type="GO" id="GO:0070382">
    <property type="term" value="C:exocytic vesicle"/>
    <property type="evidence" value="ECO:0007669"/>
    <property type="project" value="TreeGrafter"/>
</dbReference>
<keyword evidence="2" id="KW-1003">Cell membrane</keyword>
<dbReference type="PANTHER" id="PTHR45716:SF5">
    <property type="entry name" value="SYNAPTOTAGMIN-LIKE PROTEIN 2"/>
    <property type="match status" value="1"/>
</dbReference>
<dbReference type="InterPro" id="IPR035892">
    <property type="entry name" value="C2_domain_sf"/>
</dbReference>
<keyword evidence="11" id="KW-1185">Reference proteome</keyword>
<dbReference type="SUPFAM" id="SSF49562">
    <property type="entry name" value="C2 domain (Calcium/lipid-binding domain, CaLB)"/>
    <property type="match status" value="2"/>
</dbReference>
<evidence type="ECO:0000313" key="10">
    <source>
        <dbReference type="EMBL" id="KAJ3589594.1"/>
    </source>
</evidence>
<dbReference type="InterPro" id="IPR043567">
    <property type="entry name" value="SYTL1-5_C2B"/>
</dbReference>
<dbReference type="Pfam" id="PF00168">
    <property type="entry name" value="C2"/>
    <property type="match status" value="2"/>
</dbReference>
<evidence type="ECO:0000259" key="9">
    <source>
        <dbReference type="PROSITE" id="PS50916"/>
    </source>
</evidence>
<gene>
    <name evidence="10" type="ORF">NHX12_010439</name>
</gene>
<accession>A0A9Q0DI72</accession>
<dbReference type="GO" id="GO:0042043">
    <property type="term" value="F:neurexin family protein binding"/>
    <property type="evidence" value="ECO:0007669"/>
    <property type="project" value="TreeGrafter"/>
</dbReference>
<feature type="compositionally biased region" description="Polar residues" evidence="7">
    <location>
        <begin position="112"/>
        <end position="142"/>
    </location>
</feature>
<comment type="subcellular location">
    <subcellularLocation>
        <location evidence="1">Cell membrane</location>
    </subcellularLocation>
</comment>
<dbReference type="OrthoDB" id="195679at2759"/>
<keyword evidence="5" id="KW-0472">Membrane</keyword>
<feature type="domain" description="RabBD" evidence="9">
    <location>
        <begin position="1"/>
        <end position="57"/>
    </location>
</feature>
<dbReference type="GO" id="GO:0031267">
    <property type="term" value="F:small GTPase binding"/>
    <property type="evidence" value="ECO:0007669"/>
    <property type="project" value="InterPro"/>
</dbReference>
<dbReference type="FunFam" id="2.60.40.150:FF:000040">
    <property type="entry name" value="synaptotagmin-like protein 2 isoform X2"/>
    <property type="match status" value="1"/>
</dbReference>
<feature type="region of interest" description="Disordered" evidence="7">
    <location>
        <begin position="410"/>
        <end position="429"/>
    </location>
</feature>
<keyword evidence="4" id="KW-0677">Repeat</keyword>
<evidence type="ECO:0000256" key="5">
    <source>
        <dbReference type="ARBA" id="ARBA00023136"/>
    </source>
</evidence>
<dbReference type="SMART" id="SM00239">
    <property type="entry name" value="C2"/>
    <property type="match status" value="2"/>
</dbReference>
<comment type="caution">
    <text evidence="10">The sequence shown here is derived from an EMBL/GenBank/DDBJ whole genome shotgun (WGS) entry which is preliminary data.</text>
</comment>
<proteinExistence type="predicted"/>
<dbReference type="PANTHER" id="PTHR45716">
    <property type="entry name" value="BITESIZE, ISOFORM I"/>
    <property type="match status" value="1"/>
</dbReference>
<dbReference type="AlphaFoldDB" id="A0A9Q0DI72"/>
<dbReference type="Gene3D" id="2.60.40.150">
    <property type="entry name" value="C2 domain"/>
    <property type="match status" value="2"/>
</dbReference>
<dbReference type="CDD" id="cd04020">
    <property type="entry name" value="C2B_SLP_1-2-3-4"/>
    <property type="match status" value="1"/>
</dbReference>
<dbReference type="GO" id="GO:0005886">
    <property type="term" value="C:plasma membrane"/>
    <property type="evidence" value="ECO:0007669"/>
    <property type="project" value="UniProtKB-SubCell"/>
</dbReference>
<dbReference type="Gene3D" id="6.10.250.3000">
    <property type="match status" value="1"/>
</dbReference>
<feature type="domain" description="C2" evidence="8">
    <location>
        <begin position="280"/>
        <end position="402"/>
    </location>
</feature>
<dbReference type="Proteomes" id="UP001148018">
    <property type="component" value="Unassembled WGS sequence"/>
</dbReference>